<dbReference type="STRING" id="428993.SAMN06296058_0454"/>
<evidence type="ECO:0000313" key="2">
    <source>
        <dbReference type="EMBL" id="SKC45455.1"/>
    </source>
</evidence>
<keyword evidence="2" id="KW-0808">Transferase</keyword>
<dbReference type="AlphaFoldDB" id="A0A1T5J1V2"/>
<dbReference type="Pfam" id="PF13480">
    <property type="entry name" value="Acetyltransf_6"/>
    <property type="match status" value="1"/>
</dbReference>
<reference evidence="2 3" key="1">
    <citation type="submission" date="2017-02" db="EMBL/GenBank/DDBJ databases">
        <authorList>
            <person name="Peterson S.W."/>
        </authorList>
    </citation>
    <scope>NUCLEOTIDE SEQUENCE [LARGE SCALE GENOMIC DNA]</scope>
    <source>
        <strain evidence="2 3">P15</strain>
    </source>
</reference>
<dbReference type="EMBL" id="FUZV01000001">
    <property type="protein sequence ID" value="SKC45455.1"/>
    <property type="molecule type" value="Genomic_DNA"/>
</dbReference>
<gene>
    <name evidence="2" type="ORF">SAMN06296058_0454</name>
</gene>
<name>A0A1T5J1V2_9GAMM</name>
<evidence type="ECO:0000259" key="1">
    <source>
        <dbReference type="Pfam" id="PF13480"/>
    </source>
</evidence>
<protein>
    <submittedName>
        <fullName evidence="2">Acetyltransferase (GNAT) domain-containing protein</fullName>
    </submittedName>
</protein>
<accession>A0A1T5J1V2</accession>
<keyword evidence="3" id="KW-1185">Reference proteome</keyword>
<feature type="domain" description="BioF2-like acetyltransferase" evidence="1">
    <location>
        <begin position="224"/>
        <end position="329"/>
    </location>
</feature>
<dbReference type="Proteomes" id="UP000190341">
    <property type="component" value="Unassembled WGS sequence"/>
</dbReference>
<dbReference type="OrthoDB" id="209057at2"/>
<evidence type="ECO:0000313" key="3">
    <source>
        <dbReference type="Proteomes" id="UP000190341"/>
    </source>
</evidence>
<dbReference type="SUPFAM" id="SSF55729">
    <property type="entry name" value="Acyl-CoA N-acyltransferases (Nat)"/>
    <property type="match status" value="1"/>
</dbReference>
<organism evidence="2 3">
    <name type="scientific">Pseudoxanthomonas indica</name>
    <dbReference type="NCBI Taxonomy" id="428993"/>
    <lineage>
        <taxon>Bacteria</taxon>
        <taxon>Pseudomonadati</taxon>
        <taxon>Pseudomonadota</taxon>
        <taxon>Gammaproteobacteria</taxon>
        <taxon>Lysobacterales</taxon>
        <taxon>Lysobacteraceae</taxon>
        <taxon>Pseudoxanthomonas</taxon>
    </lineage>
</organism>
<dbReference type="InterPro" id="IPR016181">
    <property type="entry name" value="Acyl_CoA_acyltransferase"/>
</dbReference>
<dbReference type="GO" id="GO:0016740">
    <property type="term" value="F:transferase activity"/>
    <property type="evidence" value="ECO:0007669"/>
    <property type="project" value="UniProtKB-KW"/>
</dbReference>
<dbReference type="RefSeq" id="WP_079722854.1">
    <property type="nucleotide sequence ID" value="NZ_BMCL01000003.1"/>
</dbReference>
<dbReference type="InterPro" id="IPR038740">
    <property type="entry name" value="BioF2-like_GNAT_dom"/>
</dbReference>
<sequence>MSLRLRWRSLDDLSAGEIEAWSRLGREGCGSPNPFAMPEFVLPARRHLLGDLELRIAWFEDASSNVVGVGVFTERKASWFVPMRHLRDLRTPFSFRSGLLAARGAANAVAQALVGQSDVAAIDLRNLPAGDVLGSALRTAAAEHGGGWHLRHSFERPVWRIGDDRHALPWPKDLQRRQRKADAEGGLQSELCIPGAGDASYLHDVECVDHLYGRPAAAEPATSTDAGLDTLLHTHLRLEHAGWKGDAGSSLQSTPAHADFFREMMHGFADIGAAAFMQTRLGDEVIASSSNLLLGDTVNAFKIGWNPDYAQYSPGRINEVALCEAACRQWPAVKCFDSQTQEGGYLAKLLPDKRTMLSGTLALNATAHRRMQIARAWRPVAYRVSDPDL</sequence>
<proteinExistence type="predicted"/>